<proteinExistence type="predicted"/>
<name>A0ACC1SPU2_9APHY</name>
<dbReference type="Proteomes" id="UP001148662">
    <property type="component" value="Unassembled WGS sequence"/>
</dbReference>
<sequence>MSELEEEPSANGERDKISWEETSEASLPSSHHHGIMATLNLESPGAHNCYSFCSWFIFAFTTVSLTYLVGAAAFSRCLPAEAAHTTPNPREVQEETDILESGAFFAELFASNNMADPAHEGSPFVQLAAYSPLNLDILILIMERILTREDLLSFMFTSSSLYKAGICLLLRLPIAVDIDNLHPLHEFLKSKAPSSFRALHDIYLSFDEFPEDEEMEQEDVDAIVDILSRATNLKELQIHREILHQSDDIGDAIAALPTLQDLVILGQYEDDLDDYDTNMEGVLTQLNSPLRSVDLHFFGKQDIDILPLLRNFQNSLKSARLSYITFLHSDFRYVSLTSLALSCATQLPLAAMASAFPNLRELVITFTGIEFGLYLPSDVRTENIQFQQALSSPIWKLSTFDTDMEGLYALGLQFHVPDVMIAEHTSVAWSSMDPDPTWLRDTMLQLRPVRLYIDELSLGDPESSLSVYLHKGMDALRFLKITVQLLGLNRAKVELRKEYGLQDKLIQDFASFADAVEPHLMTLFIKIRACEQAGDEYLDQFDKGTLVRHIMDMIPSLKVVKIKSDMAAGETKQQQWLRCDSGDVSEVPPERQSEVEKLESELHSMVRQDLCYSLTRKRDCVKSKSSVTWRYPLRLALRVGVPPGAINACHSTPLRLSAEFSTYIAHCLCWPSLQFPPYFTFRQPPASFASFLAHTHPARHHRRQTATMADSESTSGSLASGIRAPYSPLNFDLLTSIMKCIPEMADLLSFMRTCSELHKAGIPSLLSFPFFISPRNLHGFHEFMVSRADSNFKALRDLHLIYRLYGPPLGTYRTFTSDDLAIVVEILRKATALKALHVDGEALAQYPELPLAITSLTALEALTVDDYDERAGPILNNLQSPLTSVEIIFQDNDEDNPADVLAALANFRKTLRRACIESGRFITMGLVYPVLTSLELSGAQPRLSVLGPSLPNLETLILGAVYILIGDAAIMLLREENIRFQQDRTSPVWEKLSSLSAGLDGLYALGLQFHVPHVEIIDIHQLQDLKAPWLPSSMSSLRPETLVLRGLCYPTNPNSFSQILLRGVDDLKELHISAYLDDDLTDEDSLATFIHELEPLAKSKPRLSVFSCCIESWGCPDTLCLDSNIVARFGPAAFAQRVLDTVPSAQYVRLKVVIGDTDQVRHWTRHEPSRIWIRELDPAEYPDFFKGYADFDRVRLLQYVPLEEVISGSPSP</sequence>
<gene>
    <name evidence="1" type="ORF">NM688_g5791</name>
</gene>
<protein>
    <submittedName>
        <fullName evidence="1">Uncharacterized protein</fullName>
    </submittedName>
</protein>
<evidence type="ECO:0000313" key="1">
    <source>
        <dbReference type="EMBL" id="KAJ3544019.1"/>
    </source>
</evidence>
<evidence type="ECO:0000313" key="2">
    <source>
        <dbReference type="Proteomes" id="UP001148662"/>
    </source>
</evidence>
<organism evidence="1 2">
    <name type="scientific">Phlebia brevispora</name>
    <dbReference type="NCBI Taxonomy" id="194682"/>
    <lineage>
        <taxon>Eukaryota</taxon>
        <taxon>Fungi</taxon>
        <taxon>Dikarya</taxon>
        <taxon>Basidiomycota</taxon>
        <taxon>Agaricomycotina</taxon>
        <taxon>Agaricomycetes</taxon>
        <taxon>Polyporales</taxon>
        <taxon>Meruliaceae</taxon>
        <taxon>Phlebia</taxon>
    </lineage>
</organism>
<dbReference type="EMBL" id="JANHOG010001104">
    <property type="protein sequence ID" value="KAJ3544019.1"/>
    <property type="molecule type" value="Genomic_DNA"/>
</dbReference>
<reference evidence="1" key="1">
    <citation type="submission" date="2022-07" db="EMBL/GenBank/DDBJ databases">
        <title>Genome Sequence of Phlebia brevispora.</title>
        <authorList>
            <person name="Buettner E."/>
        </authorList>
    </citation>
    <scope>NUCLEOTIDE SEQUENCE</scope>
    <source>
        <strain evidence="1">MPL23</strain>
    </source>
</reference>
<comment type="caution">
    <text evidence="1">The sequence shown here is derived from an EMBL/GenBank/DDBJ whole genome shotgun (WGS) entry which is preliminary data.</text>
</comment>
<accession>A0ACC1SPU2</accession>
<keyword evidence="2" id="KW-1185">Reference proteome</keyword>